<dbReference type="EMBL" id="LFZO01000585">
    <property type="protein sequence ID" value="KXT04456.1"/>
    <property type="molecule type" value="Genomic_DNA"/>
</dbReference>
<feature type="coiled-coil region" evidence="1">
    <location>
        <begin position="416"/>
        <end position="443"/>
    </location>
</feature>
<dbReference type="Proteomes" id="UP000073492">
    <property type="component" value="Unassembled WGS sequence"/>
</dbReference>
<proteinExistence type="predicted"/>
<sequence length="918" mass="102067">MTTNKFFTWTKGDRKHASASFVPIPAECITIRGLEYSRNAKGSSKANRKPLPLDFDQPLLARPCQSSRAHESIALQDAAVQSATSLMAVVSDMLKSPQLSAHLLSTQKTSTGLQPMHGRPRSRTAPSTPMFEVATMEPVELPGSTPTWPRPGGQHADIRSTSTFTILDHAKSASGIERPHSSPQEPTYKSPLVKGRCSDGLLRSVTNFDFLSDTTLRSEKASSLLPPQTAYVDSAISIDCLGTMSSPRAPLEIHPARPVRHRKSAISGWMAGSRSESGKSVLGDGHHPLLRETDKFETRHVSKMRETMKQIHAMRSAHEAHTALLKATHERELESYRAYIALLEQQYSMASHEEEQPKHSTVFDDLQPVDQRLRLSQDSISSRSIQSSISKSEHQRHQFEDTFVELESVRRKLSLSLKAQAQLANIRQERDQLKDATERSDKRIFQLKDIVRKAKDEEKASRAMVGSLQAALESANMAKTDALEGFYEACEQVRRLSDWQKCMKKNGDGLRQQLYEASSGQARQMERIVAANKTEHRVIENELVQKRATLRDDPLIQELDDLRLLVAEKDARIRELERIQPRAEHERSKIGSDPEAPEDIMTELTICKAHLDQARADRERYDELLHAEIRRQSKCAAQKMHSVTPQVMQEAAVALSDRVGRISMSSVILQDSSDRRTLDESKIVLLEQELKHCIQEIIMYKLDVRGYKKDLKAAHTRLDAFEAAASHPETPDCRTGRQIRAGRSSLAEGTHGPIKQADKISDGLGISLQQSTPAGAMANATMSALLSNTPASESTSVPSDSPFRSKTPLGAHKKLPKPPPQTPSHHLPAAISDVNASRVQRQETLRSLSESIISSYAKRSPPETTKHSSGRGKSSDPPRRGEMDLKSGADTIAVAVPMAKYSSEMLRTPQKFRIAAWP</sequence>
<organism evidence="3 4">
    <name type="scientific">Pseudocercospora musae</name>
    <dbReference type="NCBI Taxonomy" id="113226"/>
    <lineage>
        <taxon>Eukaryota</taxon>
        <taxon>Fungi</taxon>
        <taxon>Dikarya</taxon>
        <taxon>Ascomycota</taxon>
        <taxon>Pezizomycotina</taxon>
        <taxon>Dothideomycetes</taxon>
        <taxon>Dothideomycetidae</taxon>
        <taxon>Mycosphaerellales</taxon>
        <taxon>Mycosphaerellaceae</taxon>
        <taxon>Pseudocercospora</taxon>
    </lineage>
</organism>
<dbReference type="AlphaFoldDB" id="A0A139HPU4"/>
<reference evidence="3 4" key="1">
    <citation type="submission" date="2015-07" db="EMBL/GenBank/DDBJ databases">
        <title>Comparative genomics of the Sigatoka disease complex on banana suggests a link between parallel evolutionary changes in Pseudocercospora fijiensis and Pseudocercospora eumusae and increased virulence on the banana host.</title>
        <authorList>
            <person name="Chang T.-C."/>
            <person name="Salvucci A."/>
            <person name="Crous P.W."/>
            <person name="Stergiopoulos I."/>
        </authorList>
    </citation>
    <scope>NUCLEOTIDE SEQUENCE [LARGE SCALE GENOMIC DNA]</scope>
    <source>
        <strain evidence="3 4">CBS 116634</strain>
    </source>
</reference>
<feature type="compositionally biased region" description="Basic and acidic residues" evidence="2">
    <location>
        <begin position="873"/>
        <end position="887"/>
    </location>
</feature>
<gene>
    <name evidence="3" type="ORF">AC579_631</name>
</gene>
<dbReference type="OrthoDB" id="5431474at2759"/>
<feature type="region of interest" description="Disordered" evidence="2">
    <location>
        <begin position="789"/>
        <end position="828"/>
    </location>
</feature>
<feature type="compositionally biased region" description="Polar residues" evidence="2">
    <location>
        <begin position="789"/>
        <end position="804"/>
    </location>
</feature>
<evidence type="ECO:0000256" key="2">
    <source>
        <dbReference type="SAM" id="MobiDB-lite"/>
    </source>
</evidence>
<name>A0A139HPU4_9PEZI</name>
<feature type="region of interest" description="Disordered" evidence="2">
    <location>
        <begin position="108"/>
        <end position="127"/>
    </location>
</feature>
<feature type="region of interest" description="Disordered" evidence="2">
    <location>
        <begin position="377"/>
        <end position="397"/>
    </location>
</feature>
<protein>
    <submittedName>
        <fullName evidence="3">Uncharacterized protein</fullName>
    </submittedName>
</protein>
<dbReference type="STRING" id="113226.A0A139HPU4"/>
<feature type="region of interest" description="Disordered" evidence="2">
    <location>
        <begin position="851"/>
        <end position="889"/>
    </location>
</feature>
<evidence type="ECO:0000313" key="4">
    <source>
        <dbReference type="Proteomes" id="UP000073492"/>
    </source>
</evidence>
<feature type="compositionally biased region" description="Low complexity" evidence="2">
    <location>
        <begin position="377"/>
        <end position="390"/>
    </location>
</feature>
<comment type="caution">
    <text evidence="3">The sequence shown here is derived from an EMBL/GenBank/DDBJ whole genome shotgun (WGS) entry which is preliminary data.</text>
</comment>
<keyword evidence="4" id="KW-1185">Reference proteome</keyword>
<evidence type="ECO:0000256" key="1">
    <source>
        <dbReference type="SAM" id="Coils"/>
    </source>
</evidence>
<accession>A0A139HPU4</accession>
<evidence type="ECO:0000313" key="3">
    <source>
        <dbReference type="EMBL" id="KXT04456.1"/>
    </source>
</evidence>
<keyword evidence="1" id="KW-0175">Coiled coil</keyword>